<dbReference type="SMART" id="SM00388">
    <property type="entry name" value="HisKA"/>
    <property type="match status" value="1"/>
</dbReference>
<feature type="compositionally biased region" description="Basic and acidic residues" evidence="11">
    <location>
        <begin position="65"/>
        <end position="79"/>
    </location>
</feature>
<dbReference type="CDD" id="cd00082">
    <property type="entry name" value="HisKA"/>
    <property type="match status" value="1"/>
</dbReference>
<keyword evidence="6" id="KW-0808">Transferase</keyword>
<dbReference type="FunFam" id="3.30.565.10:FF:000006">
    <property type="entry name" value="Sensor histidine kinase WalK"/>
    <property type="match status" value="1"/>
</dbReference>
<evidence type="ECO:0000256" key="11">
    <source>
        <dbReference type="SAM" id="MobiDB-lite"/>
    </source>
</evidence>
<dbReference type="EC" id="2.7.13.3" evidence="4"/>
<dbReference type="PROSITE" id="PS50109">
    <property type="entry name" value="HIS_KIN"/>
    <property type="match status" value="1"/>
</dbReference>
<gene>
    <name evidence="14" type="ORF">C1881_02100</name>
</gene>
<dbReference type="CDD" id="cd00075">
    <property type="entry name" value="HATPase"/>
    <property type="match status" value="1"/>
</dbReference>
<dbReference type="InterPro" id="IPR036097">
    <property type="entry name" value="HisK_dim/P_sf"/>
</dbReference>
<dbReference type="InterPro" id="IPR003661">
    <property type="entry name" value="HisK_dim/P_dom"/>
</dbReference>
<dbReference type="AlphaFoldDB" id="A0A369LM97"/>
<dbReference type="GO" id="GO:0000155">
    <property type="term" value="F:phosphorelay sensor kinase activity"/>
    <property type="evidence" value="ECO:0007669"/>
    <property type="project" value="InterPro"/>
</dbReference>
<evidence type="ECO:0000256" key="6">
    <source>
        <dbReference type="ARBA" id="ARBA00022679"/>
    </source>
</evidence>
<feature type="compositionally biased region" description="Acidic residues" evidence="11">
    <location>
        <begin position="98"/>
        <end position="112"/>
    </location>
</feature>
<dbReference type="Pfam" id="PF00512">
    <property type="entry name" value="HisKA"/>
    <property type="match status" value="1"/>
</dbReference>
<dbReference type="Proteomes" id="UP000253975">
    <property type="component" value="Unassembled WGS sequence"/>
</dbReference>
<dbReference type="GO" id="GO:0005886">
    <property type="term" value="C:plasma membrane"/>
    <property type="evidence" value="ECO:0007669"/>
    <property type="project" value="UniProtKB-SubCell"/>
</dbReference>
<feature type="transmembrane region" description="Helical" evidence="12">
    <location>
        <begin position="20"/>
        <end position="42"/>
    </location>
</feature>
<comment type="caution">
    <text evidence="14">The sequence shown here is derived from an EMBL/GenBank/DDBJ whole genome shotgun (WGS) entry which is preliminary data.</text>
</comment>
<evidence type="ECO:0000313" key="14">
    <source>
        <dbReference type="EMBL" id="RDB60693.1"/>
    </source>
</evidence>
<proteinExistence type="predicted"/>
<dbReference type="GO" id="GO:0016036">
    <property type="term" value="P:cellular response to phosphate starvation"/>
    <property type="evidence" value="ECO:0007669"/>
    <property type="project" value="TreeGrafter"/>
</dbReference>
<protein>
    <recommendedName>
        <fullName evidence="10">Sensor-like histidine kinase SenX3</fullName>
        <ecNumber evidence="4">2.7.13.3</ecNumber>
    </recommendedName>
</protein>
<feature type="transmembrane region" description="Helical" evidence="12">
    <location>
        <begin position="217"/>
        <end position="239"/>
    </location>
</feature>
<dbReference type="InterPro" id="IPR005467">
    <property type="entry name" value="His_kinase_dom"/>
</dbReference>
<dbReference type="SUPFAM" id="SSF47384">
    <property type="entry name" value="Homodimeric domain of signal transducing histidine kinase"/>
    <property type="match status" value="1"/>
</dbReference>
<comment type="catalytic activity">
    <reaction evidence="1">
        <text>ATP + protein L-histidine = ADP + protein N-phospho-L-histidine.</text>
        <dbReference type="EC" id="2.7.13.3"/>
    </reaction>
</comment>
<feature type="region of interest" description="Disordered" evidence="11">
    <location>
        <begin position="65"/>
        <end position="118"/>
    </location>
</feature>
<keyword evidence="12" id="KW-1133">Transmembrane helix</keyword>
<sequence>MRKGTKGNPVLFKLRKKFIALNMVCVMAVIAVSFTAICIFDWKQDVAGVQQAIANSLDNAIDQHERREIHNDRSPKHEFGGNWASTTDASVQNSESEPQSESDVGDGDDAPSNDDAISHDEAQSGALAPKIGGGQGQTIPVAVYALNAEGSAMNASPAGTANINDEVLETALSRLTPAEDGTGSFPDLGLFFEKRTIGDTTYLAFADANSAAGWKSLALTLVGAAIAALAAFFVISLFFSRWALRPVEQTWRSQRQFIADASHELKTPLTVILADASIALEHPERTVESQRQWIEGIQVEGQRMQGLVEDMLTLAKHDTAEVDAQATMGKQQEKLDLADMAQRAVLQFEAVAFDRGVEINAAESSSAPVFIGGVRGDIERVLGILIDNACKYAEAGGRVVVGTKREGKHAVIQVNNTGTPIPSSDLPHIFDRFWRADEARTSGAGGYGLGLSIARSIVEEHGGTLSAQSSAERGTTFTAKFPIKKD</sequence>
<dbReference type="PANTHER" id="PTHR45453:SF1">
    <property type="entry name" value="PHOSPHATE REGULON SENSOR PROTEIN PHOR"/>
    <property type="match status" value="1"/>
</dbReference>
<dbReference type="Pfam" id="PF02518">
    <property type="entry name" value="HATPase_c"/>
    <property type="match status" value="1"/>
</dbReference>
<dbReference type="InterPro" id="IPR004358">
    <property type="entry name" value="Sig_transdc_His_kin-like_C"/>
</dbReference>
<dbReference type="SUPFAM" id="SSF55874">
    <property type="entry name" value="ATPase domain of HSP90 chaperone/DNA topoisomerase II/histidine kinase"/>
    <property type="match status" value="1"/>
</dbReference>
<evidence type="ECO:0000256" key="3">
    <source>
        <dbReference type="ARBA" id="ARBA00004236"/>
    </source>
</evidence>
<evidence type="ECO:0000259" key="13">
    <source>
        <dbReference type="PROSITE" id="PS50109"/>
    </source>
</evidence>
<dbReference type="PRINTS" id="PR00344">
    <property type="entry name" value="BCTRLSENSOR"/>
</dbReference>
<keyword evidence="8" id="KW-0902">Two-component regulatory system</keyword>
<dbReference type="EMBL" id="PPTO01000002">
    <property type="protein sequence ID" value="RDB60693.1"/>
    <property type="molecule type" value="Genomic_DNA"/>
</dbReference>
<dbReference type="InterPro" id="IPR003594">
    <property type="entry name" value="HATPase_dom"/>
</dbReference>
<dbReference type="InterPro" id="IPR036890">
    <property type="entry name" value="HATPase_C_sf"/>
</dbReference>
<dbReference type="Gene3D" id="1.10.287.130">
    <property type="match status" value="1"/>
</dbReference>
<dbReference type="GO" id="GO:0005509">
    <property type="term" value="F:calcium ion binding"/>
    <property type="evidence" value="ECO:0007669"/>
    <property type="project" value="UniProtKB-ARBA"/>
</dbReference>
<organism evidence="14 15">
    <name type="scientific">Slackia isoflavoniconvertens</name>
    <dbReference type="NCBI Taxonomy" id="572010"/>
    <lineage>
        <taxon>Bacteria</taxon>
        <taxon>Bacillati</taxon>
        <taxon>Actinomycetota</taxon>
        <taxon>Coriobacteriia</taxon>
        <taxon>Eggerthellales</taxon>
        <taxon>Eggerthellaceae</taxon>
        <taxon>Slackia</taxon>
    </lineage>
</organism>
<feature type="domain" description="Histidine kinase" evidence="13">
    <location>
        <begin position="260"/>
        <end position="485"/>
    </location>
</feature>
<evidence type="ECO:0000256" key="7">
    <source>
        <dbReference type="ARBA" id="ARBA00022777"/>
    </source>
</evidence>
<evidence type="ECO:0000313" key="15">
    <source>
        <dbReference type="Proteomes" id="UP000253975"/>
    </source>
</evidence>
<comment type="cofactor">
    <cofactor evidence="2">
        <name>a divalent metal cation</name>
        <dbReference type="ChEBI" id="CHEBI:60240"/>
    </cofactor>
</comment>
<comment type="subcellular location">
    <subcellularLocation>
        <location evidence="3">Cell membrane</location>
    </subcellularLocation>
</comment>
<name>A0A369LM97_9ACTN</name>
<evidence type="ECO:0000256" key="1">
    <source>
        <dbReference type="ARBA" id="ARBA00000085"/>
    </source>
</evidence>
<reference evidence="14 15" key="1">
    <citation type="journal article" date="2018" name="Elife">
        <title>Discovery and characterization of a prevalent human gut bacterial enzyme sufficient for the inactivation of a family of plant toxins.</title>
        <authorList>
            <person name="Koppel N."/>
            <person name="Bisanz J.E."/>
            <person name="Pandelia M.E."/>
            <person name="Turnbaugh P.J."/>
            <person name="Balskus E.P."/>
        </authorList>
    </citation>
    <scope>NUCLEOTIDE SEQUENCE [LARGE SCALE GENOMIC DNA]</scope>
    <source>
        <strain evidence="14 15">OB21 GAM31</strain>
    </source>
</reference>
<keyword evidence="9 12" id="KW-0472">Membrane</keyword>
<keyword evidence="5" id="KW-0597">Phosphoprotein</keyword>
<feature type="compositionally biased region" description="Polar residues" evidence="11">
    <location>
        <begin position="83"/>
        <end position="97"/>
    </location>
</feature>
<dbReference type="PANTHER" id="PTHR45453">
    <property type="entry name" value="PHOSPHATE REGULON SENSOR PROTEIN PHOR"/>
    <property type="match status" value="1"/>
</dbReference>
<accession>A0A369LM97</accession>
<dbReference type="InterPro" id="IPR050351">
    <property type="entry name" value="BphY/WalK/GraS-like"/>
</dbReference>
<evidence type="ECO:0000256" key="8">
    <source>
        <dbReference type="ARBA" id="ARBA00023012"/>
    </source>
</evidence>
<evidence type="ECO:0000256" key="4">
    <source>
        <dbReference type="ARBA" id="ARBA00012438"/>
    </source>
</evidence>
<evidence type="ECO:0000256" key="10">
    <source>
        <dbReference type="ARBA" id="ARBA00039401"/>
    </source>
</evidence>
<evidence type="ECO:0000256" key="9">
    <source>
        <dbReference type="ARBA" id="ARBA00023136"/>
    </source>
</evidence>
<keyword evidence="7 14" id="KW-0418">Kinase</keyword>
<dbReference type="GO" id="GO:0004721">
    <property type="term" value="F:phosphoprotein phosphatase activity"/>
    <property type="evidence" value="ECO:0007669"/>
    <property type="project" value="TreeGrafter"/>
</dbReference>
<keyword evidence="12" id="KW-0812">Transmembrane</keyword>
<dbReference type="Gene3D" id="3.30.565.10">
    <property type="entry name" value="Histidine kinase-like ATPase, C-terminal domain"/>
    <property type="match status" value="1"/>
</dbReference>
<evidence type="ECO:0000256" key="2">
    <source>
        <dbReference type="ARBA" id="ARBA00001968"/>
    </source>
</evidence>
<evidence type="ECO:0000256" key="12">
    <source>
        <dbReference type="SAM" id="Phobius"/>
    </source>
</evidence>
<dbReference type="FunFam" id="1.10.287.130:FF:000001">
    <property type="entry name" value="Two-component sensor histidine kinase"/>
    <property type="match status" value="1"/>
</dbReference>
<evidence type="ECO:0000256" key="5">
    <source>
        <dbReference type="ARBA" id="ARBA00022553"/>
    </source>
</evidence>
<dbReference type="SMART" id="SM00387">
    <property type="entry name" value="HATPase_c"/>
    <property type="match status" value="1"/>
</dbReference>